<evidence type="ECO:0000313" key="1">
    <source>
        <dbReference type="EMBL" id="ANF97369.1"/>
    </source>
</evidence>
<protein>
    <recommendedName>
        <fullName evidence="3">Protein rhiA</fullName>
    </recommendedName>
</protein>
<dbReference type="KEGG" id="pbv:AR543_16070"/>
<dbReference type="Proteomes" id="UP000078148">
    <property type="component" value="Chromosome"/>
</dbReference>
<reference evidence="1 2" key="2">
    <citation type="journal article" date="2016" name="Int. J. Syst. Evol. Microbiol.">
        <title>Paenibacillus bovis sp. nov., isolated from raw yak (Bos grunniens) milk.</title>
        <authorList>
            <person name="Gao C."/>
            <person name="Han J."/>
            <person name="Liu Z."/>
            <person name="Xu X."/>
            <person name="Hang F."/>
            <person name="Wu Z."/>
        </authorList>
    </citation>
    <scope>NUCLEOTIDE SEQUENCE [LARGE SCALE GENOMIC DNA]</scope>
    <source>
        <strain evidence="1 2">BD3526</strain>
    </source>
</reference>
<dbReference type="AlphaFoldDB" id="A0A172ZIL0"/>
<evidence type="ECO:0000313" key="2">
    <source>
        <dbReference type="Proteomes" id="UP000078148"/>
    </source>
</evidence>
<proteinExistence type="predicted"/>
<evidence type="ECO:0008006" key="3">
    <source>
        <dbReference type="Google" id="ProtNLM"/>
    </source>
</evidence>
<dbReference type="RefSeq" id="WP_060535480.1">
    <property type="nucleotide sequence ID" value="NZ_CP013023.1"/>
</dbReference>
<dbReference type="EMBL" id="CP013023">
    <property type="protein sequence ID" value="ANF97369.1"/>
    <property type="molecule type" value="Genomic_DNA"/>
</dbReference>
<dbReference type="OrthoDB" id="2661796at2"/>
<name>A0A172ZIL0_9BACL</name>
<organism evidence="1 2">
    <name type="scientific">Paenibacillus bovis</name>
    <dbReference type="NCBI Taxonomy" id="1616788"/>
    <lineage>
        <taxon>Bacteria</taxon>
        <taxon>Bacillati</taxon>
        <taxon>Bacillota</taxon>
        <taxon>Bacilli</taxon>
        <taxon>Bacillales</taxon>
        <taxon>Paenibacillaceae</taxon>
        <taxon>Paenibacillus</taxon>
    </lineage>
</organism>
<sequence>MGQQYEVVFINNSSNAGHACLYQTLPKQSSSSSIQSLAWLTEGAHSNTKVRFDWSVDYCFVWSETGTLKPGVIFDASQTIDVPSLQSSNSITLSRDQYGFFFQAPVKGVAGQLTMAFDETVPSSLGAAGVGMSGAGTFIIPTQPNYEEIFTPHPEYWITFGNYTQGQVMNIEGITHTQQIDFPANVYSMTATLNADNSWTLSPTE</sequence>
<reference evidence="2" key="1">
    <citation type="submission" date="2015-10" db="EMBL/GenBank/DDBJ databases">
        <title>Genome of Paenibacillus bovis sp. nov.</title>
        <authorList>
            <person name="Wu Z."/>
            <person name="Gao C."/>
            <person name="Liu Z."/>
            <person name="Zheng H."/>
        </authorList>
    </citation>
    <scope>NUCLEOTIDE SEQUENCE [LARGE SCALE GENOMIC DNA]</scope>
    <source>
        <strain evidence="2">BD3526</strain>
    </source>
</reference>
<keyword evidence="2" id="KW-1185">Reference proteome</keyword>
<accession>A0A172ZIL0</accession>
<gene>
    <name evidence="1" type="ORF">AR543_16070</name>
</gene>